<name>A0ACC0AZR3_CATRO</name>
<proteinExistence type="predicted"/>
<organism evidence="1 2">
    <name type="scientific">Catharanthus roseus</name>
    <name type="common">Madagascar periwinkle</name>
    <name type="synonym">Vinca rosea</name>
    <dbReference type="NCBI Taxonomy" id="4058"/>
    <lineage>
        <taxon>Eukaryota</taxon>
        <taxon>Viridiplantae</taxon>
        <taxon>Streptophyta</taxon>
        <taxon>Embryophyta</taxon>
        <taxon>Tracheophyta</taxon>
        <taxon>Spermatophyta</taxon>
        <taxon>Magnoliopsida</taxon>
        <taxon>eudicotyledons</taxon>
        <taxon>Gunneridae</taxon>
        <taxon>Pentapetalae</taxon>
        <taxon>asterids</taxon>
        <taxon>lamiids</taxon>
        <taxon>Gentianales</taxon>
        <taxon>Apocynaceae</taxon>
        <taxon>Rauvolfioideae</taxon>
        <taxon>Vinceae</taxon>
        <taxon>Catharanthinae</taxon>
        <taxon>Catharanthus</taxon>
    </lineage>
</organism>
<dbReference type="EMBL" id="CM044704">
    <property type="protein sequence ID" value="KAI5665447.1"/>
    <property type="molecule type" value="Genomic_DNA"/>
</dbReference>
<accession>A0ACC0AZR3</accession>
<sequence length="310" mass="36173">MEIRSSDGGKTLIKPGSQVVFGRGLGFEIDDKTVSRRHVSFQLNHWEEEKTRACFKVTGINPIWVHSSKTGKVSTFRNSESGEMEIGDMFCVSAKNPIWFTLRKIEFEDEKGNNMKSELAESSNFRCEIKDGDFLEPESVDVSQIDPVKEFGFLVIGKEFESYPKKMILDIKKWNWFIEESRSRVDMDIDDDDEELEEKRKKRKRKKHGEDDDDEWSGESEEEEEKEQFTKAKKVEKTKYLTRSKDGHKPSKDKGKKNTLSNVKNRDDDDEDDETLGGFIVDNDELEQEEELDDDDDEEEEEFEEDELDD</sequence>
<evidence type="ECO:0000313" key="1">
    <source>
        <dbReference type="EMBL" id="KAI5665447.1"/>
    </source>
</evidence>
<reference evidence="2" key="1">
    <citation type="journal article" date="2023" name="Nat. Plants">
        <title>Single-cell RNA sequencing provides a high-resolution roadmap for understanding the multicellular compartmentation of specialized metabolism.</title>
        <authorList>
            <person name="Sun S."/>
            <person name="Shen X."/>
            <person name="Li Y."/>
            <person name="Li Y."/>
            <person name="Wang S."/>
            <person name="Li R."/>
            <person name="Zhang H."/>
            <person name="Shen G."/>
            <person name="Guo B."/>
            <person name="Wei J."/>
            <person name="Xu J."/>
            <person name="St-Pierre B."/>
            <person name="Chen S."/>
            <person name="Sun C."/>
        </authorList>
    </citation>
    <scope>NUCLEOTIDE SEQUENCE [LARGE SCALE GENOMIC DNA]</scope>
</reference>
<comment type="caution">
    <text evidence="1">The sequence shown here is derived from an EMBL/GenBank/DDBJ whole genome shotgun (WGS) entry which is preliminary data.</text>
</comment>
<protein>
    <submittedName>
        <fullName evidence="1">Uncharacterized protein</fullName>
    </submittedName>
</protein>
<gene>
    <name evidence="1" type="ORF">M9H77_15300</name>
</gene>
<keyword evidence="2" id="KW-1185">Reference proteome</keyword>
<evidence type="ECO:0000313" key="2">
    <source>
        <dbReference type="Proteomes" id="UP001060085"/>
    </source>
</evidence>
<dbReference type="Proteomes" id="UP001060085">
    <property type="component" value="Linkage Group LG04"/>
</dbReference>